<comment type="caution">
    <text evidence="4">The sequence shown here is derived from an EMBL/GenBank/DDBJ whole genome shotgun (WGS) entry which is preliminary data.</text>
</comment>
<dbReference type="InterPro" id="IPR027417">
    <property type="entry name" value="P-loop_NTPase"/>
</dbReference>
<evidence type="ECO:0000256" key="3">
    <source>
        <dbReference type="ARBA" id="ARBA00023134"/>
    </source>
</evidence>
<dbReference type="Gene3D" id="3.40.50.300">
    <property type="entry name" value="P-loop containing nucleotide triphosphate hydrolases"/>
    <property type="match status" value="1"/>
</dbReference>
<proteinExistence type="inferred from homology"/>
<reference evidence="4 5" key="1">
    <citation type="submission" date="2021-06" db="EMBL/GenBank/DDBJ databases">
        <authorList>
            <person name="Kallberg Y."/>
            <person name="Tangrot J."/>
            <person name="Rosling A."/>
        </authorList>
    </citation>
    <scope>NUCLEOTIDE SEQUENCE [LARGE SCALE GENOMIC DNA]</scope>
    <source>
        <strain evidence="4 5">120-4 pot B 10/14</strain>
    </source>
</reference>
<evidence type="ECO:0000313" key="4">
    <source>
        <dbReference type="EMBL" id="CAG8556797.1"/>
    </source>
</evidence>
<sequence length="73" mass="8567">EKVGQERPLCEALFHNYVARDTRRLGATINLIVDVGSKFVGLCGQETFMENYFATQREHIFRKSTYLCLRRRI</sequence>
<gene>
    <name evidence="4" type="ORF">GMARGA_LOCUS4823</name>
</gene>
<keyword evidence="3" id="KW-0342">GTP-binding</keyword>
<organism evidence="4 5">
    <name type="scientific">Gigaspora margarita</name>
    <dbReference type="NCBI Taxonomy" id="4874"/>
    <lineage>
        <taxon>Eukaryota</taxon>
        <taxon>Fungi</taxon>
        <taxon>Fungi incertae sedis</taxon>
        <taxon>Mucoromycota</taxon>
        <taxon>Glomeromycotina</taxon>
        <taxon>Glomeromycetes</taxon>
        <taxon>Diversisporales</taxon>
        <taxon>Gigasporaceae</taxon>
        <taxon>Gigaspora</taxon>
    </lineage>
</organism>
<accession>A0ABN7UBL2</accession>
<feature type="non-terminal residue" evidence="4">
    <location>
        <position position="1"/>
    </location>
</feature>
<dbReference type="Pfam" id="PF04670">
    <property type="entry name" value="Gtr1_RagA"/>
    <property type="match status" value="1"/>
</dbReference>
<dbReference type="InterPro" id="IPR006762">
    <property type="entry name" value="Gtr1_RagA"/>
</dbReference>
<keyword evidence="5" id="KW-1185">Reference proteome</keyword>
<evidence type="ECO:0000256" key="2">
    <source>
        <dbReference type="ARBA" id="ARBA00022741"/>
    </source>
</evidence>
<dbReference type="EMBL" id="CAJVQB010001948">
    <property type="protein sequence ID" value="CAG8556797.1"/>
    <property type="molecule type" value="Genomic_DNA"/>
</dbReference>
<keyword evidence="2" id="KW-0547">Nucleotide-binding</keyword>
<dbReference type="Proteomes" id="UP000789901">
    <property type="component" value="Unassembled WGS sequence"/>
</dbReference>
<evidence type="ECO:0000256" key="1">
    <source>
        <dbReference type="ARBA" id="ARBA00007756"/>
    </source>
</evidence>
<comment type="similarity">
    <text evidence="1">Belongs to the GTR/RAG GTP-binding protein family.</text>
</comment>
<protein>
    <submittedName>
        <fullName evidence="4">40175_t:CDS:1</fullName>
    </submittedName>
</protein>
<name>A0ABN7UBL2_GIGMA</name>
<evidence type="ECO:0000313" key="5">
    <source>
        <dbReference type="Proteomes" id="UP000789901"/>
    </source>
</evidence>